<dbReference type="PANTHER" id="PTHR30250:SF10">
    <property type="entry name" value="LIPOPOLYSACCHARIDE BIOSYNTHESIS PROTEIN WZXC"/>
    <property type="match status" value="1"/>
</dbReference>
<evidence type="ECO:0000256" key="3">
    <source>
        <dbReference type="ARBA" id="ARBA00022475"/>
    </source>
</evidence>
<feature type="transmembrane region" description="Helical" evidence="8">
    <location>
        <begin position="32"/>
        <end position="54"/>
    </location>
</feature>
<dbReference type="InterPro" id="IPR050833">
    <property type="entry name" value="Poly_Biosynth_Transport"/>
</dbReference>
<feature type="transmembrane region" description="Helical" evidence="8">
    <location>
        <begin position="131"/>
        <end position="151"/>
    </location>
</feature>
<dbReference type="PANTHER" id="PTHR30250">
    <property type="entry name" value="PST FAMILY PREDICTED COLANIC ACID TRANSPORTER"/>
    <property type="match status" value="1"/>
</dbReference>
<gene>
    <name evidence="9" type="ORF">JOF36_002033</name>
</gene>
<dbReference type="RefSeq" id="WP_210026374.1">
    <property type="nucleotide sequence ID" value="NZ_JAGINU010000001.1"/>
</dbReference>
<feature type="transmembrane region" description="Helical" evidence="8">
    <location>
        <begin position="60"/>
        <end position="79"/>
    </location>
</feature>
<evidence type="ECO:0000256" key="6">
    <source>
        <dbReference type="ARBA" id="ARBA00023136"/>
    </source>
</evidence>
<evidence type="ECO:0000256" key="5">
    <source>
        <dbReference type="ARBA" id="ARBA00022989"/>
    </source>
</evidence>
<evidence type="ECO:0000256" key="2">
    <source>
        <dbReference type="ARBA" id="ARBA00007430"/>
    </source>
</evidence>
<dbReference type="Pfam" id="PF13440">
    <property type="entry name" value="Polysacc_synt_3"/>
    <property type="match status" value="1"/>
</dbReference>
<evidence type="ECO:0000256" key="4">
    <source>
        <dbReference type="ARBA" id="ARBA00022692"/>
    </source>
</evidence>
<feature type="transmembrane region" description="Helical" evidence="8">
    <location>
        <begin position="273"/>
        <end position="292"/>
    </location>
</feature>
<keyword evidence="3" id="KW-1003">Cell membrane</keyword>
<reference evidence="9 10" key="1">
    <citation type="submission" date="2021-03" db="EMBL/GenBank/DDBJ databases">
        <title>Sequencing the genomes of 1000 actinobacteria strains.</title>
        <authorList>
            <person name="Klenk H.-P."/>
        </authorList>
    </citation>
    <scope>NUCLEOTIDE SEQUENCE [LARGE SCALE GENOMIC DNA]</scope>
    <source>
        <strain evidence="9 10">DSM 45256</strain>
    </source>
</reference>
<evidence type="ECO:0000256" key="8">
    <source>
        <dbReference type="SAM" id="Phobius"/>
    </source>
</evidence>
<keyword evidence="5 8" id="KW-1133">Transmembrane helix</keyword>
<dbReference type="EMBL" id="JAGINU010000001">
    <property type="protein sequence ID" value="MBP2366337.1"/>
    <property type="molecule type" value="Genomic_DNA"/>
</dbReference>
<evidence type="ECO:0000313" key="10">
    <source>
        <dbReference type="Proteomes" id="UP001519295"/>
    </source>
</evidence>
<comment type="subcellular location">
    <subcellularLocation>
        <location evidence="1">Cell membrane</location>
        <topology evidence="1">Multi-pass membrane protein</topology>
    </subcellularLocation>
</comment>
<feature type="transmembrane region" description="Helical" evidence="8">
    <location>
        <begin position="375"/>
        <end position="395"/>
    </location>
</feature>
<feature type="transmembrane region" description="Helical" evidence="8">
    <location>
        <begin position="432"/>
        <end position="454"/>
    </location>
</feature>
<keyword evidence="4 8" id="KW-0812">Transmembrane</keyword>
<comment type="caution">
    <text evidence="9">The sequence shown here is derived from an EMBL/GenBank/DDBJ whole genome shotgun (WGS) entry which is preliminary data.</text>
</comment>
<feature type="region of interest" description="Disordered" evidence="7">
    <location>
        <begin position="1"/>
        <end position="22"/>
    </location>
</feature>
<accession>A0ABS4VQZ2</accession>
<feature type="transmembrane region" description="Helical" evidence="8">
    <location>
        <begin position="100"/>
        <end position="125"/>
    </location>
</feature>
<keyword evidence="6 8" id="KW-0472">Membrane</keyword>
<organism evidence="9 10">
    <name type="scientific">Pseudonocardia parietis</name>
    <dbReference type="NCBI Taxonomy" id="570936"/>
    <lineage>
        <taxon>Bacteria</taxon>
        <taxon>Bacillati</taxon>
        <taxon>Actinomycetota</taxon>
        <taxon>Actinomycetes</taxon>
        <taxon>Pseudonocardiales</taxon>
        <taxon>Pseudonocardiaceae</taxon>
        <taxon>Pseudonocardia</taxon>
    </lineage>
</organism>
<keyword evidence="10" id="KW-1185">Reference proteome</keyword>
<evidence type="ECO:0000256" key="7">
    <source>
        <dbReference type="SAM" id="MobiDB-lite"/>
    </source>
</evidence>
<name>A0ABS4VQZ2_9PSEU</name>
<feature type="compositionally biased region" description="Basic and acidic residues" evidence="7">
    <location>
        <begin position="1"/>
        <end position="10"/>
    </location>
</feature>
<feature type="transmembrane region" description="Helical" evidence="8">
    <location>
        <begin position="466"/>
        <end position="492"/>
    </location>
</feature>
<feature type="transmembrane region" description="Helical" evidence="8">
    <location>
        <begin position="343"/>
        <end position="363"/>
    </location>
</feature>
<feature type="transmembrane region" description="Helical" evidence="8">
    <location>
        <begin position="172"/>
        <end position="189"/>
    </location>
</feature>
<dbReference type="Proteomes" id="UP001519295">
    <property type="component" value="Unassembled WGS sequence"/>
</dbReference>
<feature type="transmembrane region" description="Helical" evidence="8">
    <location>
        <begin position="401"/>
        <end position="420"/>
    </location>
</feature>
<evidence type="ECO:0000256" key="1">
    <source>
        <dbReference type="ARBA" id="ARBA00004651"/>
    </source>
</evidence>
<feature type="transmembrane region" description="Helical" evidence="8">
    <location>
        <begin position="312"/>
        <end position="337"/>
    </location>
</feature>
<comment type="similarity">
    <text evidence="2">Belongs to the polysaccharide synthase family.</text>
</comment>
<protein>
    <submittedName>
        <fullName evidence="9">PST family polysaccharide transporter</fullName>
    </submittedName>
</protein>
<sequence length="518" mass="54699">MVAEHDRAGVDARTGTTGETSGDLASVVRRGAVISTATLVVVQLVSLVSTLWLARLLTPAEVGLFAAGTVLCTFLVSAAEGSLRAALVQWQGDVDDAADTVFWATAAGGLLMSLLALAAAPLLGWFFESDVVTAVAAATAGLLLLESLTNVPDGLMQRRFNFKRRLIIDPTRAVAFPVVALPLAAAGFGVWSMVIGQYAAVVVWLVGTWLLARWRPGRGRPSVRLWRSMARFAYPLLLQDVVLYIRDMVQTAVTGRRLGATALGHYRYGNRLGMLPGFAVVEIASYVLFPAFSRMADQPERLRAAFLRSLTWIWFAAVPVAALVIAIGEPVVVVLLGEPWRGAGVFLVAMAGYGVGLALQSVATEVIKARGRSSLFHWTSALELLLGIGLILLLIPYGLVGVGIAVSVTEIAIGLVLVGFARGVTGCSLGDLLGALVPPVLAGTVALVAVQTVLSPSRMWPQLGDGIGGVVVEAVALGSVFLVVSLVVHRGLRDVLRTMMRPGRRDPDPVDGEDSGRS</sequence>
<evidence type="ECO:0000313" key="9">
    <source>
        <dbReference type="EMBL" id="MBP2366337.1"/>
    </source>
</evidence>
<proteinExistence type="inferred from homology"/>